<dbReference type="InterPro" id="IPR003594">
    <property type="entry name" value="HATPase_dom"/>
</dbReference>
<keyword evidence="5" id="KW-0418">Kinase</keyword>
<dbReference type="GO" id="GO:0016020">
    <property type="term" value="C:membrane"/>
    <property type="evidence" value="ECO:0007669"/>
    <property type="project" value="InterPro"/>
</dbReference>
<dbReference type="PANTHER" id="PTHR34220">
    <property type="entry name" value="SENSOR HISTIDINE KINASE YPDA"/>
    <property type="match status" value="1"/>
</dbReference>
<dbReference type="Pfam" id="PF02518">
    <property type="entry name" value="HATPase_c"/>
    <property type="match status" value="1"/>
</dbReference>
<feature type="transmembrane region" description="Helical" evidence="3">
    <location>
        <begin position="73"/>
        <end position="90"/>
    </location>
</feature>
<dbReference type="SUPFAM" id="SSF55874">
    <property type="entry name" value="ATPase domain of HSP90 chaperone/DNA topoisomerase II/histidine kinase"/>
    <property type="match status" value="1"/>
</dbReference>
<feature type="transmembrane region" description="Helical" evidence="3">
    <location>
        <begin position="102"/>
        <end position="122"/>
    </location>
</feature>
<keyword evidence="5" id="KW-0808">Transferase</keyword>
<dbReference type="Proteomes" id="UP000603141">
    <property type="component" value="Unassembled WGS sequence"/>
</dbReference>
<dbReference type="PROSITE" id="PS50109">
    <property type="entry name" value="HIS_KIN"/>
    <property type="match status" value="1"/>
</dbReference>
<feature type="transmembrane region" description="Helical" evidence="3">
    <location>
        <begin position="17"/>
        <end position="38"/>
    </location>
</feature>
<dbReference type="EC" id="2.7.13.3" evidence="2"/>
<dbReference type="AlphaFoldDB" id="A0A934S9Y7"/>
<feature type="domain" description="Histidine kinase" evidence="4">
    <location>
        <begin position="364"/>
        <end position="458"/>
    </location>
</feature>
<evidence type="ECO:0000256" key="2">
    <source>
        <dbReference type="ARBA" id="ARBA00012438"/>
    </source>
</evidence>
<comment type="caution">
    <text evidence="5">The sequence shown here is derived from an EMBL/GenBank/DDBJ whole genome shotgun (WGS) entry which is preliminary data.</text>
</comment>
<dbReference type="InterPro" id="IPR010559">
    <property type="entry name" value="Sig_transdc_His_kin_internal"/>
</dbReference>
<organism evidence="5 6">
    <name type="scientific">Luteolibacter pohnpeiensis</name>
    <dbReference type="NCBI Taxonomy" id="454153"/>
    <lineage>
        <taxon>Bacteria</taxon>
        <taxon>Pseudomonadati</taxon>
        <taxon>Verrucomicrobiota</taxon>
        <taxon>Verrucomicrobiia</taxon>
        <taxon>Verrucomicrobiales</taxon>
        <taxon>Verrucomicrobiaceae</taxon>
        <taxon>Luteolibacter</taxon>
    </lineage>
</organism>
<sequence>MSLESSDSSRETLLRRAVIVSLFLSWALFGAWVVWWFLFRELTSRVIFVDLNPLESGSSMDHTAFRVALQQELLPWVPAVLLAPFVLWLADRFPLFGKKRYAHSIILLLGGTSFVVFCSLFQDRAARRQPIVAPTPAIETWFPPGLDKTPGGEFGIPLTKAIGRDPQADIPEAFGLPPEVDPRRLPGVIVDREDMKKRIERNWAQIASRSEAALAGLPSAPSSFIGFLDGFIFVALVGFSHAWTFFRTARKENERSALLLLRNAQARALALQAQLQPHFLFNTLNGIAMLVRKNPDAAEEMVTSLSELLRIALDGERKSEIPLREELHFTDRYLGIQRMRFGSRLRVKRSVAPETLDILVPALLIQPLIENAIHHGIEPRLEGGEVRILASLEEEMLMIAIEDDGVGFGKSGAGSGSGIGLKSVRERLSALHPGRHEFRIEKPSGGGVRMMIRLPARLVAHTE</sequence>
<reference evidence="5" key="1">
    <citation type="submission" date="2021-01" db="EMBL/GenBank/DDBJ databases">
        <title>Modified the classification status of verrucomicrobia.</title>
        <authorList>
            <person name="Feng X."/>
        </authorList>
    </citation>
    <scope>NUCLEOTIDE SEQUENCE</scope>
    <source>
        <strain evidence="5">KCTC 22041</strain>
    </source>
</reference>
<evidence type="ECO:0000256" key="1">
    <source>
        <dbReference type="ARBA" id="ARBA00000085"/>
    </source>
</evidence>
<evidence type="ECO:0000259" key="4">
    <source>
        <dbReference type="PROSITE" id="PS50109"/>
    </source>
</evidence>
<dbReference type="PRINTS" id="PR00344">
    <property type="entry name" value="BCTRLSENSOR"/>
</dbReference>
<accession>A0A934S9Y7</accession>
<keyword evidence="6" id="KW-1185">Reference proteome</keyword>
<protein>
    <recommendedName>
        <fullName evidence="2">histidine kinase</fullName>
        <ecNumber evidence="2">2.7.13.3</ecNumber>
    </recommendedName>
</protein>
<name>A0A934S9Y7_9BACT</name>
<dbReference type="InterPro" id="IPR050640">
    <property type="entry name" value="Bact_2-comp_sensor_kinase"/>
</dbReference>
<evidence type="ECO:0000256" key="3">
    <source>
        <dbReference type="SAM" id="Phobius"/>
    </source>
</evidence>
<keyword evidence="3" id="KW-1133">Transmembrane helix</keyword>
<keyword evidence="3" id="KW-0472">Membrane</keyword>
<dbReference type="RefSeq" id="WP_200272936.1">
    <property type="nucleotide sequence ID" value="NZ_JAENIJ010000034.1"/>
</dbReference>
<dbReference type="Gene3D" id="3.30.565.10">
    <property type="entry name" value="Histidine kinase-like ATPase, C-terminal domain"/>
    <property type="match status" value="1"/>
</dbReference>
<dbReference type="InterPro" id="IPR005467">
    <property type="entry name" value="His_kinase_dom"/>
</dbReference>
<keyword evidence="3" id="KW-0812">Transmembrane</keyword>
<proteinExistence type="predicted"/>
<dbReference type="Pfam" id="PF06580">
    <property type="entry name" value="His_kinase"/>
    <property type="match status" value="1"/>
</dbReference>
<dbReference type="GO" id="GO:0000155">
    <property type="term" value="F:phosphorelay sensor kinase activity"/>
    <property type="evidence" value="ECO:0007669"/>
    <property type="project" value="InterPro"/>
</dbReference>
<dbReference type="InterPro" id="IPR036890">
    <property type="entry name" value="HATPase_C_sf"/>
</dbReference>
<dbReference type="InterPro" id="IPR004358">
    <property type="entry name" value="Sig_transdc_His_kin-like_C"/>
</dbReference>
<evidence type="ECO:0000313" key="5">
    <source>
        <dbReference type="EMBL" id="MBK1884085.1"/>
    </source>
</evidence>
<evidence type="ECO:0000313" key="6">
    <source>
        <dbReference type="Proteomes" id="UP000603141"/>
    </source>
</evidence>
<gene>
    <name evidence="5" type="ORF">JIN85_16820</name>
</gene>
<comment type="catalytic activity">
    <reaction evidence="1">
        <text>ATP + protein L-histidine = ADP + protein N-phospho-L-histidine.</text>
        <dbReference type="EC" id="2.7.13.3"/>
    </reaction>
</comment>
<feature type="transmembrane region" description="Helical" evidence="3">
    <location>
        <begin position="224"/>
        <end position="246"/>
    </location>
</feature>
<dbReference type="EMBL" id="JAENIJ010000034">
    <property type="protein sequence ID" value="MBK1884085.1"/>
    <property type="molecule type" value="Genomic_DNA"/>
</dbReference>
<dbReference type="PANTHER" id="PTHR34220:SF7">
    <property type="entry name" value="SENSOR HISTIDINE KINASE YPDA"/>
    <property type="match status" value="1"/>
</dbReference>
<dbReference type="SMART" id="SM00387">
    <property type="entry name" value="HATPase_c"/>
    <property type="match status" value="1"/>
</dbReference>